<dbReference type="OMA" id="HIAMFNM"/>
<dbReference type="SUPFAM" id="SSF53383">
    <property type="entry name" value="PLP-dependent transferases"/>
    <property type="match status" value="1"/>
</dbReference>
<dbReference type="OrthoDB" id="2161780at2759"/>
<dbReference type="InterPro" id="IPR015421">
    <property type="entry name" value="PyrdxlP-dep_Trfase_major"/>
</dbReference>
<accession>A0A2H3JFA0</accession>
<evidence type="ECO:0000256" key="2">
    <source>
        <dbReference type="ARBA" id="ARBA00022898"/>
    </source>
</evidence>
<dbReference type="Proteomes" id="UP000218811">
    <property type="component" value="Unassembled WGS sequence"/>
</dbReference>
<dbReference type="AlphaFoldDB" id="A0A2H3JFA0"/>
<dbReference type="InterPro" id="IPR015424">
    <property type="entry name" value="PyrdxlP-dep_Trfase"/>
</dbReference>
<keyword evidence="3" id="KW-0456">Lyase</keyword>
<evidence type="ECO:0000313" key="4">
    <source>
        <dbReference type="EMBL" id="PCH38473.1"/>
    </source>
</evidence>
<name>A0A2H3JFA0_WOLCO</name>
<evidence type="ECO:0000313" key="5">
    <source>
        <dbReference type="Proteomes" id="UP000218811"/>
    </source>
</evidence>
<sequence>MRHADSITVDPHKSGYVPYPAGGLCYRDERARYLITWTGPYIDGGAGAAAAMGVFGLEGSKPGAAPVAAYVAHEVLGLHRGGYGALLGEAMFTSVKMYSHWVTMGLDSHTLLVTPLTMLPAERDGAGAEAVEAQRRYIRECITNRPNRELVQDAEAMTLVKQMGSDLSINAFACNFRVSRGGPPNRDVAEASYLNARIIERLSVTRVDDEAQSKPLILMGTELDSERYGECLRKFKGRLGLDEDDDAPLAGLCNVSMSVFPTTGNFVAEMAEAFRKVAEEEVENCWKRIQVVPAIHSFVMHGTSTLYLTYLPIFNLGSYRQQLIFSAKLPKEVMDAYAQAQRASPGAVFTVHTSTDELLSSVLQRGKCMVDIRQGLPPLHGYVFNADAREFSRLYVELTDIVVIKHTSLAPRNHSKQYPKFMPFFLYGSPEQLHIDHVLLKSPNAQLSCSGVGLELEGEATVKGLDLQKGVIVVLDEIREHASQPYGRSHQPEFFASGRSFNASVYADPFDGKYSKHPVGISSLYEKLEAAQPLAKGRITLGDSVYVDATHLNCDTVPKLCITPREKLTLDQLMLSATTDYEKIKKDFAQVASHSRAIASADIEQHIVANATLSDKYVLRPADEASFGEDQPTLQISRFAFSGPSDKHSRKLAVRQGWKDAFDQALVDYKVQSANRPVIHT</sequence>
<dbReference type="EMBL" id="KB467942">
    <property type="protein sequence ID" value="PCH38473.1"/>
    <property type="molecule type" value="Genomic_DNA"/>
</dbReference>
<dbReference type="Gene3D" id="3.40.640.10">
    <property type="entry name" value="Type I PLP-dependent aspartate aminotransferase-like (Major domain)"/>
    <property type="match status" value="1"/>
</dbReference>
<dbReference type="PANTHER" id="PTHR42735">
    <property type="match status" value="1"/>
</dbReference>
<proteinExistence type="predicted"/>
<evidence type="ECO:0000256" key="1">
    <source>
        <dbReference type="ARBA" id="ARBA00001933"/>
    </source>
</evidence>
<dbReference type="STRING" id="742152.A0A2H3JFA0"/>
<keyword evidence="2" id="KW-0663">Pyridoxal phosphate</keyword>
<reference evidence="4 5" key="1">
    <citation type="journal article" date="2012" name="Science">
        <title>The Paleozoic origin of enzymatic lignin decomposition reconstructed from 31 fungal genomes.</title>
        <authorList>
            <person name="Floudas D."/>
            <person name="Binder M."/>
            <person name="Riley R."/>
            <person name="Barry K."/>
            <person name="Blanchette R.A."/>
            <person name="Henrissat B."/>
            <person name="Martinez A.T."/>
            <person name="Otillar R."/>
            <person name="Spatafora J.W."/>
            <person name="Yadav J.S."/>
            <person name="Aerts A."/>
            <person name="Benoit I."/>
            <person name="Boyd A."/>
            <person name="Carlson A."/>
            <person name="Copeland A."/>
            <person name="Coutinho P.M."/>
            <person name="de Vries R.P."/>
            <person name="Ferreira P."/>
            <person name="Findley K."/>
            <person name="Foster B."/>
            <person name="Gaskell J."/>
            <person name="Glotzer D."/>
            <person name="Gorecki P."/>
            <person name="Heitman J."/>
            <person name="Hesse C."/>
            <person name="Hori C."/>
            <person name="Igarashi K."/>
            <person name="Jurgens J.A."/>
            <person name="Kallen N."/>
            <person name="Kersten P."/>
            <person name="Kohler A."/>
            <person name="Kuees U."/>
            <person name="Kumar T.K.A."/>
            <person name="Kuo A."/>
            <person name="LaButti K."/>
            <person name="Larrondo L.F."/>
            <person name="Lindquist E."/>
            <person name="Ling A."/>
            <person name="Lombard V."/>
            <person name="Lucas S."/>
            <person name="Lundell T."/>
            <person name="Martin R."/>
            <person name="McLaughlin D.J."/>
            <person name="Morgenstern I."/>
            <person name="Morin E."/>
            <person name="Murat C."/>
            <person name="Nagy L.G."/>
            <person name="Nolan M."/>
            <person name="Ohm R.A."/>
            <person name="Patyshakuliyeva A."/>
            <person name="Rokas A."/>
            <person name="Ruiz-Duenas F.J."/>
            <person name="Sabat G."/>
            <person name="Salamov A."/>
            <person name="Samejima M."/>
            <person name="Schmutz J."/>
            <person name="Slot J.C."/>
            <person name="St John F."/>
            <person name="Stenlid J."/>
            <person name="Sun H."/>
            <person name="Sun S."/>
            <person name="Syed K."/>
            <person name="Tsang A."/>
            <person name="Wiebenga A."/>
            <person name="Young D."/>
            <person name="Pisabarro A."/>
            <person name="Eastwood D.C."/>
            <person name="Martin F."/>
            <person name="Cullen D."/>
            <person name="Grigoriev I.V."/>
            <person name="Hibbett D.S."/>
        </authorList>
    </citation>
    <scope>NUCLEOTIDE SEQUENCE [LARGE SCALE GENOMIC DNA]</scope>
    <source>
        <strain evidence="4 5">MD-104</strain>
    </source>
</reference>
<dbReference type="PANTHER" id="PTHR42735:SF4">
    <property type="entry name" value="PYRIDOXAL PHOSPHATE-DEPENDENT DECARBOXYLASE FAMILY PROTEIN"/>
    <property type="match status" value="1"/>
</dbReference>
<gene>
    <name evidence="4" type="ORF">WOLCODRAFT_97200</name>
</gene>
<organism evidence="4 5">
    <name type="scientific">Wolfiporia cocos (strain MD-104)</name>
    <name type="common">Brown rot fungus</name>
    <dbReference type="NCBI Taxonomy" id="742152"/>
    <lineage>
        <taxon>Eukaryota</taxon>
        <taxon>Fungi</taxon>
        <taxon>Dikarya</taxon>
        <taxon>Basidiomycota</taxon>
        <taxon>Agaricomycotina</taxon>
        <taxon>Agaricomycetes</taxon>
        <taxon>Polyporales</taxon>
        <taxon>Phaeolaceae</taxon>
        <taxon>Wolfiporia</taxon>
    </lineage>
</organism>
<protein>
    <submittedName>
        <fullName evidence="4">Uncharacterized protein</fullName>
    </submittedName>
</protein>
<comment type="cofactor">
    <cofactor evidence="1">
        <name>pyridoxal 5'-phosphate</name>
        <dbReference type="ChEBI" id="CHEBI:597326"/>
    </cofactor>
</comment>
<keyword evidence="5" id="KW-1185">Reference proteome</keyword>
<dbReference type="InterPro" id="IPR050477">
    <property type="entry name" value="GrpII_AminoAcid_Decarb"/>
</dbReference>
<evidence type="ECO:0000256" key="3">
    <source>
        <dbReference type="ARBA" id="ARBA00023239"/>
    </source>
</evidence>